<reference evidence="2 3" key="1">
    <citation type="submission" date="2020-08" db="EMBL/GenBank/DDBJ databases">
        <title>Comparative genomics of Francisella species.</title>
        <authorList>
            <person name="Sahl J."/>
            <person name="Sjodin A."/>
            <person name="Wagner D."/>
            <person name="Forsman M."/>
        </authorList>
    </citation>
    <scope>NUCLEOTIDE SEQUENCE [LARGE SCALE GENOMIC DNA]</scope>
    <source>
        <strain evidence="2 3">F1093</strain>
    </source>
</reference>
<comment type="caution">
    <text evidence="2">The sequence shown here is derived from an EMBL/GenBank/DDBJ whole genome shotgun (WGS) entry which is preliminary data.</text>
</comment>
<keyword evidence="3" id="KW-1185">Reference proteome</keyword>
<evidence type="ECO:0000256" key="1">
    <source>
        <dbReference type="SAM" id="SignalP"/>
    </source>
</evidence>
<protein>
    <recommendedName>
        <fullName evidence="4">Lipoprotein</fullName>
    </recommendedName>
</protein>
<keyword evidence="1" id="KW-0732">Signal</keyword>
<sequence>MKKTLLLMPLLLAGCASVTTTENKINNVDTFKLVFPKDDCNFFDLKYDDSPVRHASYDQKDYVNIDKQTKQIKIGILKGAYTQGRNILYSSSTYTIPYEVDNQSDKCVIMTTKPYTHAVRYEDPTAKVLAPAENISPEDVSEFLKDRSYANIEFEEESQYSAKSTFNNFSDYGIRKDDYASDATIDRYIGYGTINYNGKQYPYTVRVSPYKNGSIVKVKISVKGDVKGNSIDFIKPINEIETKLTKIVKS</sequence>
<evidence type="ECO:0008006" key="4">
    <source>
        <dbReference type="Google" id="ProtNLM"/>
    </source>
</evidence>
<feature type="chain" id="PRO_5045087343" description="Lipoprotein" evidence="1">
    <location>
        <begin position="19"/>
        <end position="250"/>
    </location>
</feature>
<proteinExistence type="predicted"/>
<dbReference type="EMBL" id="JACTSG010000007">
    <property type="protein sequence ID" value="MBK2303244.1"/>
    <property type="molecule type" value="Genomic_DNA"/>
</dbReference>
<accession>A0ABS1GEJ0</accession>
<organism evidence="2 3">
    <name type="scientific">Francisella philomiragia</name>
    <dbReference type="NCBI Taxonomy" id="28110"/>
    <lineage>
        <taxon>Bacteria</taxon>
        <taxon>Pseudomonadati</taxon>
        <taxon>Pseudomonadota</taxon>
        <taxon>Gammaproteobacteria</taxon>
        <taxon>Thiotrichales</taxon>
        <taxon>Francisellaceae</taxon>
        <taxon>Francisella</taxon>
    </lineage>
</organism>
<gene>
    <name evidence="2" type="ORF">IBE52_09990</name>
</gene>
<evidence type="ECO:0000313" key="2">
    <source>
        <dbReference type="EMBL" id="MBK2303244.1"/>
    </source>
</evidence>
<dbReference type="Proteomes" id="UP000760407">
    <property type="component" value="Unassembled WGS sequence"/>
</dbReference>
<feature type="signal peptide" evidence="1">
    <location>
        <begin position="1"/>
        <end position="18"/>
    </location>
</feature>
<name>A0ABS1GEJ0_9GAMM</name>
<evidence type="ECO:0000313" key="3">
    <source>
        <dbReference type="Proteomes" id="UP000760407"/>
    </source>
</evidence>
<dbReference type="PROSITE" id="PS51257">
    <property type="entry name" value="PROKAR_LIPOPROTEIN"/>
    <property type="match status" value="1"/>
</dbReference>
<dbReference type="RefSeq" id="WP_200167633.1">
    <property type="nucleotide sequence ID" value="NZ_JACTSG010000007.1"/>
</dbReference>